<dbReference type="InterPro" id="IPR006595">
    <property type="entry name" value="CTLH_C"/>
</dbReference>
<evidence type="ECO:0000313" key="3">
    <source>
        <dbReference type="Proteomes" id="UP001190700"/>
    </source>
</evidence>
<dbReference type="PANTHER" id="PTHR12170:SF3">
    <property type="entry name" value="GH10162P"/>
    <property type="match status" value="1"/>
</dbReference>
<dbReference type="PROSITE" id="PS50897">
    <property type="entry name" value="CTLH"/>
    <property type="match status" value="1"/>
</dbReference>
<proteinExistence type="predicted"/>
<dbReference type="GO" id="GO:0005634">
    <property type="term" value="C:nucleus"/>
    <property type="evidence" value="ECO:0007669"/>
    <property type="project" value="TreeGrafter"/>
</dbReference>
<gene>
    <name evidence="2" type="ORF">CYMTET_44216</name>
</gene>
<feature type="domain" description="CTLH" evidence="1">
    <location>
        <begin position="142"/>
        <end position="201"/>
    </location>
</feature>
<feature type="non-terminal residue" evidence="2">
    <location>
        <position position="242"/>
    </location>
</feature>
<evidence type="ECO:0000313" key="2">
    <source>
        <dbReference type="EMBL" id="KAK3246241.1"/>
    </source>
</evidence>
<dbReference type="EMBL" id="LGRX02030030">
    <property type="protein sequence ID" value="KAK3246241.1"/>
    <property type="molecule type" value="Genomic_DNA"/>
</dbReference>
<dbReference type="GO" id="GO:0034657">
    <property type="term" value="C:GID complex"/>
    <property type="evidence" value="ECO:0007669"/>
    <property type="project" value="TreeGrafter"/>
</dbReference>
<dbReference type="GO" id="GO:0043161">
    <property type="term" value="P:proteasome-mediated ubiquitin-dependent protein catabolic process"/>
    <property type="evidence" value="ECO:0007669"/>
    <property type="project" value="InterPro"/>
</dbReference>
<evidence type="ECO:0000259" key="1">
    <source>
        <dbReference type="PROSITE" id="PS50897"/>
    </source>
</evidence>
<dbReference type="InterPro" id="IPR024964">
    <property type="entry name" value="CTLH/CRA"/>
</dbReference>
<name>A0AAE0C0L6_9CHLO</name>
<dbReference type="PANTHER" id="PTHR12170">
    <property type="entry name" value="MACROPHAGE ERYTHROBLAST ATTACHER-RELATED"/>
    <property type="match status" value="1"/>
</dbReference>
<organism evidence="2 3">
    <name type="scientific">Cymbomonas tetramitiformis</name>
    <dbReference type="NCBI Taxonomy" id="36881"/>
    <lineage>
        <taxon>Eukaryota</taxon>
        <taxon>Viridiplantae</taxon>
        <taxon>Chlorophyta</taxon>
        <taxon>Pyramimonadophyceae</taxon>
        <taxon>Pyramimonadales</taxon>
        <taxon>Pyramimonadaceae</taxon>
        <taxon>Cymbomonas</taxon>
    </lineage>
</organism>
<comment type="caution">
    <text evidence="2">The sequence shown here is derived from an EMBL/GenBank/DDBJ whole genome shotgun (WGS) entry which is preliminary data.</text>
</comment>
<dbReference type="Pfam" id="PF10607">
    <property type="entry name" value="CTLH"/>
    <property type="match status" value="1"/>
</dbReference>
<dbReference type="InterPro" id="IPR045098">
    <property type="entry name" value="Fyv10_fam"/>
</dbReference>
<reference evidence="2 3" key="1">
    <citation type="journal article" date="2015" name="Genome Biol. Evol.">
        <title>Comparative Genomics of a Bacterivorous Green Alga Reveals Evolutionary Causalities and Consequences of Phago-Mixotrophic Mode of Nutrition.</title>
        <authorList>
            <person name="Burns J.A."/>
            <person name="Paasch A."/>
            <person name="Narechania A."/>
            <person name="Kim E."/>
        </authorList>
    </citation>
    <scope>NUCLEOTIDE SEQUENCE [LARGE SCALE GENOMIC DNA]</scope>
    <source>
        <strain evidence="2 3">PLY_AMNH</strain>
    </source>
</reference>
<dbReference type="GO" id="GO:0004842">
    <property type="term" value="F:ubiquitin-protein transferase activity"/>
    <property type="evidence" value="ECO:0007669"/>
    <property type="project" value="InterPro"/>
</dbReference>
<accession>A0AAE0C0L6</accession>
<dbReference type="AlphaFoldDB" id="A0AAE0C0L6"/>
<dbReference type="Proteomes" id="UP001190700">
    <property type="component" value="Unassembled WGS sequence"/>
</dbReference>
<dbReference type="GO" id="GO:0005737">
    <property type="term" value="C:cytoplasm"/>
    <property type="evidence" value="ECO:0007669"/>
    <property type="project" value="TreeGrafter"/>
</dbReference>
<dbReference type="SMART" id="SM00668">
    <property type="entry name" value="CTLH"/>
    <property type="match status" value="1"/>
</dbReference>
<keyword evidence="3" id="KW-1185">Reference proteome</keyword>
<protein>
    <recommendedName>
        <fullName evidence="1">CTLH domain-containing protein</fullName>
    </recommendedName>
</protein>
<sequence length="242" mass="27856">MDLVTKECERVCKKQRTCAAKTDESVNRLMQECLKTRERLASEAGLEPSVAMQELYECFGEDFQNSITAQQKELQGALSKFGKAVEKHFIPDISKAMRDKELDREVLDQVVAQHIYREGNFELGDTFVREANFHIPGHEKEPYTMMHSILEQIAKRNLGPATEWVHAQRALQPGDQSLDELEFKLHRLRFIQLVEEKDSGRKSALKYAREHFGSFSGTQMAEIKRLMGCLLYSHKLESSPYT</sequence>